<evidence type="ECO:0000313" key="3">
    <source>
        <dbReference type="EMBL" id="SCJ53595.1"/>
    </source>
</evidence>
<feature type="coiled-coil region" evidence="1">
    <location>
        <begin position="207"/>
        <end position="256"/>
    </location>
</feature>
<feature type="transmembrane region" description="Helical" evidence="2">
    <location>
        <begin position="38"/>
        <end position="61"/>
    </location>
</feature>
<protein>
    <submittedName>
        <fullName evidence="3">Predicted membrane protein</fullName>
    </submittedName>
</protein>
<name>A0A1C6H8H0_9FIRM</name>
<feature type="transmembrane region" description="Helical" evidence="2">
    <location>
        <begin position="135"/>
        <end position="157"/>
    </location>
</feature>
<keyword evidence="1" id="KW-0175">Coiled coil</keyword>
<dbReference type="EMBL" id="FMHG01000001">
    <property type="protein sequence ID" value="SCJ53595.1"/>
    <property type="molecule type" value="Genomic_DNA"/>
</dbReference>
<dbReference type="InterPro" id="IPR010540">
    <property type="entry name" value="CmpB_TMEM229"/>
</dbReference>
<keyword evidence="2" id="KW-0812">Transmembrane</keyword>
<gene>
    <name evidence="3" type="ORF">SAMEA3545359_00719</name>
</gene>
<feature type="transmembrane region" description="Helical" evidence="2">
    <location>
        <begin position="67"/>
        <end position="88"/>
    </location>
</feature>
<organism evidence="3">
    <name type="scientific">uncultured Anaerotruncus sp</name>
    <dbReference type="NCBI Taxonomy" id="905011"/>
    <lineage>
        <taxon>Bacteria</taxon>
        <taxon>Bacillati</taxon>
        <taxon>Bacillota</taxon>
        <taxon>Clostridia</taxon>
        <taxon>Eubacteriales</taxon>
        <taxon>Oscillospiraceae</taxon>
        <taxon>Anaerotruncus</taxon>
        <taxon>environmental samples</taxon>
    </lineage>
</organism>
<keyword evidence="2" id="KW-0472">Membrane</keyword>
<evidence type="ECO:0000256" key="1">
    <source>
        <dbReference type="SAM" id="Coils"/>
    </source>
</evidence>
<keyword evidence="2" id="KW-1133">Transmembrane helix</keyword>
<dbReference type="AlphaFoldDB" id="A0A1C6H8H0"/>
<feature type="transmembrane region" description="Helical" evidence="2">
    <location>
        <begin position="6"/>
        <end position="26"/>
    </location>
</feature>
<proteinExistence type="predicted"/>
<dbReference type="Pfam" id="PF06541">
    <property type="entry name" value="ABC_trans_CmpB"/>
    <property type="match status" value="1"/>
</dbReference>
<feature type="transmembrane region" description="Helical" evidence="2">
    <location>
        <begin position="109"/>
        <end position="129"/>
    </location>
</feature>
<sequence length="289" mass="33182">METVVLTFLYLAFYSFVGWMCETVYCSVIQRKLVNRGFLGGPVCPIYGFGALAVIFCLTPVRKAPWAVFLLGMLLTTCLEYFTSWAMEKLFHTRWWDYSQFKLQINGRVCLLNSLEFGALCLFVMYVLHPRVETMFGALPVWALWTLAAVLLALFIVDSAVTLRALLGLDRDTASFAQVAQELRLKLEESGVTAGAEEFIERVEGYFDGKKEQLAQLAAELEERRDDRRAQRGAGLQKLLARLQALSQEESFAKRRLRRAFPHMRSTRYSDQLAKLHQSLRQKLRQKEK</sequence>
<evidence type="ECO:0000256" key="2">
    <source>
        <dbReference type="SAM" id="Phobius"/>
    </source>
</evidence>
<accession>A0A1C6H8H0</accession>
<reference evidence="3" key="1">
    <citation type="submission" date="2015-09" db="EMBL/GenBank/DDBJ databases">
        <authorList>
            <consortium name="Pathogen Informatics"/>
        </authorList>
    </citation>
    <scope>NUCLEOTIDE SEQUENCE</scope>
    <source>
        <strain evidence="3">2789STDY5834896</strain>
    </source>
</reference>